<dbReference type="Pfam" id="PF00089">
    <property type="entry name" value="Trypsin"/>
    <property type="match status" value="1"/>
</dbReference>
<feature type="disulfide bond" evidence="5">
    <location>
        <begin position="46"/>
        <end position="61"/>
    </location>
</feature>
<organism evidence="11 12">
    <name type="scientific">Cotesia typhae</name>
    <dbReference type="NCBI Taxonomy" id="2053667"/>
    <lineage>
        <taxon>Eukaryota</taxon>
        <taxon>Metazoa</taxon>
        <taxon>Ecdysozoa</taxon>
        <taxon>Arthropoda</taxon>
        <taxon>Hexapoda</taxon>
        <taxon>Insecta</taxon>
        <taxon>Pterygota</taxon>
        <taxon>Neoptera</taxon>
        <taxon>Endopterygota</taxon>
        <taxon>Hymenoptera</taxon>
        <taxon>Apocrita</taxon>
        <taxon>Ichneumonoidea</taxon>
        <taxon>Braconidae</taxon>
        <taxon>Microgastrinae</taxon>
        <taxon>Cotesia</taxon>
    </lineage>
</organism>
<name>A0A8J5VA99_9HYME</name>
<feature type="non-terminal residue" evidence="11">
    <location>
        <position position="944"/>
    </location>
</feature>
<dbReference type="InterPro" id="IPR015420">
    <property type="entry name" value="Peptidase_S1A_nudel"/>
</dbReference>
<dbReference type="Pfam" id="PF00057">
    <property type="entry name" value="Ldl_recept_a"/>
    <property type="match status" value="2"/>
</dbReference>
<dbReference type="InterPro" id="IPR001254">
    <property type="entry name" value="Trypsin_dom"/>
</dbReference>
<keyword evidence="7" id="KW-0720">Serine protease</keyword>
<evidence type="ECO:0000256" key="5">
    <source>
        <dbReference type="PROSITE-ProRule" id="PRU00124"/>
    </source>
</evidence>
<dbReference type="CDD" id="cd00112">
    <property type="entry name" value="LDLa"/>
    <property type="match status" value="3"/>
</dbReference>
<dbReference type="PROSITE" id="PS00135">
    <property type="entry name" value="TRYPSIN_SER"/>
    <property type="match status" value="1"/>
</dbReference>
<feature type="chain" id="PRO_5035271494" description="Acrosin" evidence="8">
    <location>
        <begin position="16"/>
        <end position="944"/>
    </location>
</feature>
<evidence type="ECO:0000256" key="2">
    <source>
        <dbReference type="ARBA" id="ARBA00012050"/>
    </source>
</evidence>
<evidence type="ECO:0000256" key="7">
    <source>
        <dbReference type="RuleBase" id="RU363034"/>
    </source>
</evidence>
<dbReference type="CDD" id="cd00190">
    <property type="entry name" value="Tryp_SPc"/>
    <property type="match status" value="1"/>
</dbReference>
<keyword evidence="7" id="KW-0378">Hydrolase</keyword>
<dbReference type="InterPro" id="IPR033116">
    <property type="entry name" value="TRYPSIN_SER"/>
</dbReference>
<dbReference type="PROSITE" id="PS50068">
    <property type="entry name" value="LDLRA_2"/>
    <property type="match status" value="4"/>
</dbReference>
<comment type="catalytic activity">
    <reaction evidence="1">
        <text>Preferential cleavage: Arg-|-Xaa, Lys-|-Xaa.</text>
        <dbReference type="EC" id="3.4.21.10"/>
    </reaction>
</comment>
<feature type="domain" description="SRCR" evidence="10">
    <location>
        <begin position="671"/>
        <end position="719"/>
    </location>
</feature>
<evidence type="ECO:0000313" key="12">
    <source>
        <dbReference type="Proteomes" id="UP000729913"/>
    </source>
</evidence>
<evidence type="ECO:0000256" key="4">
    <source>
        <dbReference type="ARBA" id="ARBA00023157"/>
    </source>
</evidence>
<evidence type="ECO:0000313" key="11">
    <source>
        <dbReference type="EMBL" id="KAG8038508.1"/>
    </source>
</evidence>
<keyword evidence="8" id="KW-0732">Signal</keyword>
<dbReference type="OrthoDB" id="10016557at2759"/>
<protein>
    <recommendedName>
        <fullName evidence="3">Acrosin</fullName>
        <ecNumber evidence="2">3.4.21.10</ecNumber>
    </recommendedName>
</protein>
<evidence type="ECO:0000256" key="1">
    <source>
        <dbReference type="ARBA" id="ARBA00001656"/>
    </source>
</evidence>
<dbReference type="EC" id="3.4.21.10" evidence="2"/>
<feature type="domain" description="Peptidase S1" evidence="9">
    <location>
        <begin position="255"/>
        <end position="482"/>
    </location>
</feature>
<dbReference type="InterPro" id="IPR001190">
    <property type="entry name" value="SRCR"/>
</dbReference>
<evidence type="ECO:0000256" key="6">
    <source>
        <dbReference type="PROSITE-ProRule" id="PRU00196"/>
    </source>
</evidence>
<feature type="non-terminal residue" evidence="11">
    <location>
        <position position="1"/>
    </location>
</feature>
<dbReference type="Pfam" id="PF09342">
    <property type="entry name" value="DUF1986"/>
    <property type="match status" value="1"/>
</dbReference>
<dbReference type="AlphaFoldDB" id="A0A8J5VA99"/>
<feature type="disulfide bond" evidence="5">
    <location>
        <begin position="117"/>
        <end position="132"/>
    </location>
</feature>
<dbReference type="EMBL" id="JAAOIC020000043">
    <property type="protein sequence ID" value="KAG8038508.1"/>
    <property type="molecule type" value="Genomic_DNA"/>
</dbReference>
<dbReference type="PROSITE" id="PS00134">
    <property type="entry name" value="TRYPSIN_HIS"/>
    <property type="match status" value="1"/>
</dbReference>
<evidence type="ECO:0000256" key="3">
    <source>
        <dbReference type="ARBA" id="ARBA00017161"/>
    </source>
</evidence>
<dbReference type="GO" id="GO:0006508">
    <property type="term" value="P:proteolysis"/>
    <property type="evidence" value="ECO:0007669"/>
    <property type="project" value="UniProtKB-KW"/>
</dbReference>
<reference evidence="11" key="1">
    <citation type="submission" date="2020-03" db="EMBL/GenBank/DDBJ databases">
        <authorList>
            <person name="Chebbi M.A."/>
            <person name="Drezen J.M."/>
        </authorList>
    </citation>
    <scope>NUCLEOTIDE SEQUENCE</scope>
    <source>
        <tissue evidence="11">Whole body</tissue>
    </source>
</reference>
<proteinExistence type="predicted"/>
<keyword evidence="4 5" id="KW-1015">Disulfide bond</keyword>
<dbReference type="SMART" id="SM00192">
    <property type="entry name" value="LDLa"/>
    <property type="match status" value="7"/>
</dbReference>
<accession>A0A8J5VA99</accession>
<evidence type="ECO:0000259" key="9">
    <source>
        <dbReference type="PROSITE" id="PS50240"/>
    </source>
</evidence>
<dbReference type="Proteomes" id="UP000729913">
    <property type="component" value="Unassembled WGS sequence"/>
</dbReference>
<gene>
    <name evidence="11" type="ORF">G9C98_006204</name>
</gene>
<keyword evidence="7" id="KW-0645">Protease</keyword>
<dbReference type="PANTHER" id="PTHR24252">
    <property type="entry name" value="ACROSIN-RELATED"/>
    <property type="match status" value="1"/>
</dbReference>
<sequence length="944" mass="107341">VNILVALVLILPACSEYKSSDGIKECPPNQIKCNNNNKCIDSTFLCDGTIDCPDASDEFYCTCKDRISVEYRCDGIYDCPNGEDEMECFGCNNNSFSCFEETDDYSEQQCVTLSQRCDGIWQCENGRDEQDCHLLKESYMYNDDIVSVGYSSGYLFKNWYGKWYPVCSSTWTKAVKVWAHSACSSEVGLLTSHPTINIVPVRRGLGLFISQTKTGKIQLQQDCGGQAIFVKCPEILCGLIAPKAPTFEIFATSRISGGKKSKPHAWPFNVAIYTYYFLFIGCSGTIIDEEWILTAAHCAESHPGNYYRIYAGIFRHLTWSPMTQTRRVEFVIRHPNFNFLTGANDIALMKLDEPLKFNRYVRKLCLPLPTWRTIPAANEICTVIGWGISTQNGGYAKELQEVELQIFGKCNDSHICTYSKGKDACQGDSGGPLMCRIPDSNRLYVAGIVNREQDHNPCGDFNAVGVYARVSFNYPWITRTINLDSRSLGYKLLEHCPGYQCYGENGICYKSNTLCDGIIHCWTGIDEFKNCSKNLTVKFVNRDNKYSIIKWNSKENVDYFICTNVTQTIPRSLRCDKKIDCQDGSDELNCRCTDILYIKHPLSICNGRIDCADKSDELNCHDGRNKNNTYLCARSAVIIPVEKRCNGIRDCQLSDDEIDCYALTNGSHIELDLEGSTVLKTNGIVSVNRNNTWTIKCFRNTTKWEDEANKYCNILGFGNHNSFSPHYIDGRILKVYTSSKNSSITFNRDEVIKYISQRSRRFGGCFALFVECQMNFKSSLGEYLYESNWTNEETYLLPWESTIFIDGKYHCPALLLDTTWALISTRCTKNINFEKNITAVVAGLSIPYQHVNGPHEEIRMVDHIENVGKLHTALLHFNKLPITRYIKPIFLNHTRPYSVERDYCQATGVNQKLEKKSTQLVVNLVDCPKNRQICFKNSIENWCS</sequence>
<feature type="disulfide bond" evidence="5">
    <location>
        <begin position="496"/>
        <end position="508"/>
    </location>
</feature>
<dbReference type="InterPro" id="IPR018114">
    <property type="entry name" value="TRYPSIN_HIS"/>
</dbReference>
<comment type="caution">
    <text evidence="6">Lacks conserved residue(s) required for the propagation of feature annotation.</text>
</comment>
<dbReference type="PANTHER" id="PTHR24252:SF8">
    <property type="entry name" value="ACROSIN"/>
    <property type="match status" value="1"/>
</dbReference>
<dbReference type="FunFam" id="2.40.10.10:FF:000068">
    <property type="entry name" value="transmembrane protease serine 2"/>
    <property type="match status" value="1"/>
</dbReference>
<reference evidence="11" key="2">
    <citation type="submission" date="2021-04" db="EMBL/GenBank/DDBJ databases">
        <title>Genome-wide patterns of bracovirus chromosomal integration into multiple host tissues during parasitism.</title>
        <authorList>
            <person name="Chebbi M.A.C."/>
        </authorList>
    </citation>
    <scope>NUCLEOTIDE SEQUENCE</scope>
    <source>
        <tissue evidence="11">Whole body</tissue>
    </source>
</reference>
<evidence type="ECO:0000256" key="8">
    <source>
        <dbReference type="SAM" id="SignalP"/>
    </source>
</evidence>
<evidence type="ECO:0000259" key="10">
    <source>
        <dbReference type="PROSITE" id="PS50287"/>
    </source>
</evidence>
<dbReference type="GO" id="GO:0004252">
    <property type="term" value="F:serine-type endopeptidase activity"/>
    <property type="evidence" value="ECO:0007669"/>
    <property type="project" value="InterPro"/>
</dbReference>
<feature type="signal peptide" evidence="8">
    <location>
        <begin position="1"/>
        <end position="15"/>
    </location>
</feature>
<comment type="caution">
    <text evidence="11">The sequence shown here is derived from an EMBL/GenBank/DDBJ whole genome shotgun (WGS) entry which is preliminary data.</text>
</comment>
<feature type="disulfide bond" evidence="5">
    <location>
        <begin position="575"/>
        <end position="590"/>
    </location>
</feature>
<dbReference type="PROSITE" id="PS50240">
    <property type="entry name" value="TRYPSIN_DOM"/>
    <property type="match status" value="1"/>
</dbReference>
<dbReference type="GO" id="GO:0016020">
    <property type="term" value="C:membrane"/>
    <property type="evidence" value="ECO:0007669"/>
    <property type="project" value="InterPro"/>
</dbReference>
<dbReference type="SMART" id="SM00020">
    <property type="entry name" value="Tryp_SPc"/>
    <property type="match status" value="1"/>
</dbReference>
<dbReference type="InterPro" id="IPR002172">
    <property type="entry name" value="LDrepeatLR_classA_rpt"/>
</dbReference>
<dbReference type="PROSITE" id="PS50287">
    <property type="entry name" value="SRCR_2"/>
    <property type="match status" value="1"/>
</dbReference>
<keyword evidence="12" id="KW-1185">Reference proteome</keyword>